<keyword evidence="2" id="KW-0472">Membrane</keyword>
<accession>A0QRN0</accession>
<feature type="compositionally biased region" description="Basic and acidic residues" evidence="1">
    <location>
        <begin position="377"/>
        <end position="389"/>
    </location>
</feature>
<evidence type="ECO:0000313" key="4">
    <source>
        <dbReference type="EMBL" id="ABK70580.1"/>
    </source>
</evidence>
<dbReference type="ESTHER" id="mycs2-a0qrn0">
    <property type="family name" value="PE-PPE"/>
</dbReference>
<dbReference type="GeneID" id="93456022"/>
<evidence type="ECO:0000256" key="2">
    <source>
        <dbReference type="SAM" id="Phobius"/>
    </source>
</evidence>
<evidence type="ECO:0000259" key="3">
    <source>
        <dbReference type="Pfam" id="PF08237"/>
    </source>
</evidence>
<dbReference type="EMBL" id="CP000480">
    <property type="protein sequence ID" value="ABK70580.1"/>
    <property type="molecule type" value="Genomic_DNA"/>
</dbReference>
<organism evidence="4 5">
    <name type="scientific">Mycolicibacterium smegmatis (strain ATCC 700084 / mc(2)155)</name>
    <name type="common">Mycobacterium smegmatis</name>
    <dbReference type="NCBI Taxonomy" id="246196"/>
    <lineage>
        <taxon>Bacteria</taxon>
        <taxon>Bacillati</taxon>
        <taxon>Actinomycetota</taxon>
        <taxon>Actinomycetes</taxon>
        <taxon>Mycobacteriales</taxon>
        <taxon>Mycobacteriaceae</taxon>
        <taxon>Mycolicibacterium</taxon>
    </lineage>
</organism>
<keyword evidence="2" id="KW-1133">Transmembrane helix</keyword>
<feature type="transmembrane region" description="Helical" evidence="2">
    <location>
        <begin position="21"/>
        <end position="42"/>
    </location>
</feature>
<sequence>MSGITQNVREATMAIRDFRRACVPALVGGVALTTALGVGAVATAPAPAHVASDVGLKALITHGSATNWNADGIDKFYGLDWNEKYGPTVVSQFSLFPYNVNPDNLKAALRNNVGDPEPDLVLTSGRGSGAATVTMLLLLNSGRPEDRELVLNTRWILDNSVNRPNGGYGSRYIPFSILGVYPWPTPTDEGVDIVDVGYEYAWNSSAPAYVTNVVALLNSIIAYAYRYKSQAFTGLPVDPALGIDPVTGEPKLEKGYHYIVEVDGTVTKEPLKSLGNTNTAYVTYRADGLPMLQPLRDFGGQFGNAVADLLQPALKVIVDASYPGGDPVANPDRYITASLFTPPDVAIKAIQTLPSAIHQGVEDFKKDLGLTKTKAPAADERQSEPKPVEEQSAPQRDDDTTEAPSAAVAVSSKLATESAATSVKSVADSGDVKDVKDVKAVEDTKKATDKRVRPRPLRKLVDRVTKALTPKATRPAKTSKPSTGTESGGASTGQSDSGDAKSGDSES</sequence>
<dbReference type="RefSeq" id="WP_011727474.1">
    <property type="nucleotide sequence ID" value="NC_008596.1"/>
</dbReference>
<dbReference type="AlphaFoldDB" id="A0QRN0"/>
<dbReference type="KEGG" id="msm:MSMEG_1176"/>
<dbReference type="STRING" id="246196.MSMEG_1176"/>
<protein>
    <recommendedName>
        <fullName evidence="3">PE-PPE domain-containing protein</fullName>
    </recommendedName>
</protein>
<dbReference type="Proteomes" id="UP000000757">
    <property type="component" value="Chromosome"/>
</dbReference>
<feature type="region of interest" description="Disordered" evidence="1">
    <location>
        <begin position="373"/>
        <end position="507"/>
    </location>
</feature>
<name>A0QRN0_MYCS2</name>
<evidence type="ECO:0000313" key="5">
    <source>
        <dbReference type="Proteomes" id="UP000000757"/>
    </source>
</evidence>
<dbReference type="Pfam" id="PF08237">
    <property type="entry name" value="PE-PPE"/>
    <property type="match status" value="1"/>
</dbReference>
<feature type="compositionally biased region" description="Basic and acidic residues" evidence="1">
    <location>
        <begin position="498"/>
        <end position="507"/>
    </location>
</feature>
<dbReference type="PATRIC" id="fig|246196.19.peg.1170"/>
<dbReference type="InterPro" id="IPR013228">
    <property type="entry name" value="PE-PPE_C"/>
</dbReference>
<dbReference type="OrthoDB" id="4618774at2"/>
<feature type="domain" description="PE-PPE" evidence="3">
    <location>
        <begin position="104"/>
        <end position="322"/>
    </location>
</feature>
<evidence type="ECO:0000256" key="1">
    <source>
        <dbReference type="SAM" id="MobiDB-lite"/>
    </source>
</evidence>
<dbReference type="eggNOG" id="COG5651">
    <property type="taxonomic scope" value="Bacteria"/>
</dbReference>
<keyword evidence="2" id="KW-0812">Transmembrane</keyword>
<reference evidence="4 5" key="1">
    <citation type="submission" date="2006-10" db="EMBL/GenBank/DDBJ databases">
        <authorList>
            <person name="Fleischmann R.D."/>
            <person name="Dodson R.J."/>
            <person name="Haft D.H."/>
            <person name="Merkel J.S."/>
            <person name="Nelson W.C."/>
            <person name="Fraser C.M."/>
        </authorList>
    </citation>
    <scope>NUCLEOTIDE SEQUENCE [LARGE SCALE GENOMIC DNA]</scope>
    <source>
        <strain evidence="5">ATCC 700084 / mc(2)155</strain>
    </source>
</reference>
<dbReference type="KEGG" id="msb:LJ00_05860"/>
<dbReference type="PaxDb" id="246196-MSMEI_1145"/>
<gene>
    <name evidence="4" type="ordered locus">MSMEG_1176</name>
</gene>
<feature type="compositionally biased region" description="Basic and acidic residues" evidence="1">
    <location>
        <begin position="430"/>
        <end position="451"/>
    </location>
</feature>
<proteinExistence type="predicted"/>
<keyword evidence="5" id="KW-1185">Reference proteome</keyword>